<feature type="non-terminal residue" evidence="1">
    <location>
        <position position="77"/>
    </location>
</feature>
<evidence type="ECO:0000313" key="2">
    <source>
        <dbReference type="Proteomes" id="UP000631114"/>
    </source>
</evidence>
<accession>A0A835MDI1</accession>
<dbReference type="Proteomes" id="UP000631114">
    <property type="component" value="Unassembled WGS sequence"/>
</dbReference>
<organism evidence="1 2">
    <name type="scientific">Coptis chinensis</name>
    <dbReference type="NCBI Taxonomy" id="261450"/>
    <lineage>
        <taxon>Eukaryota</taxon>
        <taxon>Viridiplantae</taxon>
        <taxon>Streptophyta</taxon>
        <taxon>Embryophyta</taxon>
        <taxon>Tracheophyta</taxon>
        <taxon>Spermatophyta</taxon>
        <taxon>Magnoliopsida</taxon>
        <taxon>Ranunculales</taxon>
        <taxon>Ranunculaceae</taxon>
        <taxon>Coptidoideae</taxon>
        <taxon>Coptis</taxon>
    </lineage>
</organism>
<evidence type="ECO:0000313" key="1">
    <source>
        <dbReference type="EMBL" id="KAF9625672.1"/>
    </source>
</evidence>
<keyword evidence="2" id="KW-1185">Reference proteome</keyword>
<protein>
    <submittedName>
        <fullName evidence="1">Uncharacterized protein</fullName>
    </submittedName>
</protein>
<dbReference type="EMBL" id="JADFTS010000001">
    <property type="protein sequence ID" value="KAF9625672.1"/>
    <property type="molecule type" value="Genomic_DNA"/>
</dbReference>
<dbReference type="AlphaFoldDB" id="A0A835MDI1"/>
<name>A0A835MDI1_9MAGN</name>
<comment type="caution">
    <text evidence="1">The sequence shown here is derived from an EMBL/GenBank/DDBJ whole genome shotgun (WGS) entry which is preliminary data.</text>
</comment>
<gene>
    <name evidence="1" type="ORF">IFM89_025457</name>
</gene>
<reference evidence="1 2" key="1">
    <citation type="submission" date="2020-10" db="EMBL/GenBank/DDBJ databases">
        <title>The Coptis chinensis genome and diversification of protoberbering-type alkaloids.</title>
        <authorList>
            <person name="Wang B."/>
            <person name="Shu S."/>
            <person name="Song C."/>
            <person name="Liu Y."/>
        </authorList>
    </citation>
    <scope>NUCLEOTIDE SEQUENCE [LARGE SCALE GENOMIC DNA]</scope>
    <source>
        <strain evidence="1">HL-2020</strain>
        <tissue evidence="1">Leaf</tissue>
    </source>
</reference>
<sequence>RERLSAPVKLSKEIGLPNAHTLTLWNQTLKGGVMVVLMKKLHRLKQELKTWNRLVYGNIDSNVKKAQEELMNLWTHK</sequence>
<proteinExistence type="predicted"/>